<dbReference type="AlphaFoldDB" id="A0AAV6TH49"/>
<evidence type="ECO:0000313" key="1">
    <source>
        <dbReference type="EMBL" id="KAG8171162.1"/>
    </source>
</evidence>
<name>A0AAV6TH49_9ARAC</name>
<comment type="caution">
    <text evidence="1">The sequence shown here is derived from an EMBL/GenBank/DDBJ whole genome shotgun (WGS) entry which is preliminary data.</text>
</comment>
<proteinExistence type="predicted"/>
<dbReference type="Proteomes" id="UP000827092">
    <property type="component" value="Unassembled WGS sequence"/>
</dbReference>
<dbReference type="EMBL" id="JAFNEN010004346">
    <property type="protein sequence ID" value="KAG8171162.1"/>
    <property type="molecule type" value="Genomic_DNA"/>
</dbReference>
<gene>
    <name evidence="2" type="ORF">JTE90_013571</name>
    <name evidence="1" type="ORF">JTE90_028299</name>
</gene>
<dbReference type="EMBL" id="JAFNEN010004210">
    <property type="protein sequence ID" value="KAG8171277.1"/>
    <property type="molecule type" value="Genomic_DNA"/>
</dbReference>
<evidence type="ECO:0000313" key="3">
    <source>
        <dbReference type="Proteomes" id="UP000827092"/>
    </source>
</evidence>
<evidence type="ECO:0000313" key="2">
    <source>
        <dbReference type="EMBL" id="KAG8171277.1"/>
    </source>
</evidence>
<protein>
    <submittedName>
        <fullName evidence="1">Uncharacterized protein</fullName>
    </submittedName>
</protein>
<reference evidence="1 3" key="1">
    <citation type="journal article" date="2022" name="Nat. Ecol. Evol.">
        <title>A masculinizing supergene underlies an exaggerated male reproductive morph in a spider.</title>
        <authorList>
            <person name="Hendrickx F."/>
            <person name="De Corte Z."/>
            <person name="Sonet G."/>
            <person name="Van Belleghem S.M."/>
            <person name="Kostlbacher S."/>
            <person name="Vangestel C."/>
        </authorList>
    </citation>
    <scope>NUCLEOTIDE SEQUENCE [LARGE SCALE GENOMIC DNA]</scope>
    <source>
        <strain evidence="1">W744_W776</strain>
    </source>
</reference>
<keyword evidence="3" id="KW-1185">Reference proteome</keyword>
<feature type="non-terminal residue" evidence="1">
    <location>
        <position position="88"/>
    </location>
</feature>
<organism evidence="1 3">
    <name type="scientific">Oedothorax gibbosus</name>
    <dbReference type="NCBI Taxonomy" id="931172"/>
    <lineage>
        <taxon>Eukaryota</taxon>
        <taxon>Metazoa</taxon>
        <taxon>Ecdysozoa</taxon>
        <taxon>Arthropoda</taxon>
        <taxon>Chelicerata</taxon>
        <taxon>Arachnida</taxon>
        <taxon>Araneae</taxon>
        <taxon>Araneomorphae</taxon>
        <taxon>Entelegynae</taxon>
        <taxon>Araneoidea</taxon>
        <taxon>Linyphiidae</taxon>
        <taxon>Erigoninae</taxon>
        <taxon>Oedothorax</taxon>
    </lineage>
</organism>
<sequence>MTSVLDMDDIISNLGNGDTIIDKEIITEYLLVIQEKARLEAITPRTQEVSDKLQELQEKEANVATVTFTQLLTNLPTLAKTNPEIDRA</sequence>
<accession>A0AAV6TH49</accession>